<feature type="transmembrane region" description="Helical" evidence="1">
    <location>
        <begin position="350"/>
        <end position="367"/>
    </location>
</feature>
<organism evidence="4 5">
    <name type="scientific">Boudabousia tangfeifanii</name>
    <dbReference type="NCBI Taxonomy" id="1912795"/>
    <lineage>
        <taxon>Bacteria</taxon>
        <taxon>Bacillati</taxon>
        <taxon>Actinomycetota</taxon>
        <taxon>Actinomycetes</taxon>
        <taxon>Actinomycetales</taxon>
        <taxon>Actinomycetaceae</taxon>
        <taxon>Boudabousia</taxon>
    </lineage>
</organism>
<feature type="domain" description="Acyltransferase 3" evidence="2">
    <location>
        <begin position="12"/>
        <end position="328"/>
    </location>
</feature>
<dbReference type="PANTHER" id="PTHR23028">
    <property type="entry name" value="ACETYLTRANSFERASE"/>
    <property type="match status" value="1"/>
</dbReference>
<feature type="transmembrane region" description="Helical" evidence="1">
    <location>
        <begin position="12"/>
        <end position="34"/>
    </location>
</feature>
<feature type="transmembrane region" description="Helical" evidence="1">
    <location>
        <begin position="308"/>
        <end position="329"/>
    </location>
</feature>
<evidence type="ECO:0008006" key="6">
    <source>
        <dbReference type="Google" id="ProtNLM"/>
    </source>
</evidence>
<dbReference type="InterPro" id="IPR050879">
    <property type="entry name" value="Acyltransferase_3"/>
</dbReference>
<dbReference type="EMBL" id="CP017812">
    <property type="protein sequence ID" value="AOZ72406.1"/>
    <property type="molecule type" value="Genomic_DNA"/>
</dbReference>
<protein>
    <recommendedName>
        <fullName evidence="6">Acyltransferase</fullName>
    </recommendedName>
</protein>
<evidence type="ECO:0000313" key="4">
    <source>
        <dbReference type="EMBL" id="AOZ72406.1"/>
    </source>
</evidence>
<evidence type="ECO:0000313" key="5">
    <source>
        <dbReference type="Proteomes" id="UP000176288"/>
    </source>
</evidence>
<dbReference type="KEGG" id="avu:BK816_03105"/>
<dbReference type="Pfam" id="PF01757">
    <property type="entry name" value="Acyl_transf_3"/>
    <property type="match status" value="1"/>
</dbReference>
<evidence type="ECO:0000256" key="1">
    <source>
        <dbReference type="SAM" id="Phobius"/>
    </source>
</evidence>
<feature type="transmembrane region" description="Helical" evidence="1">
    <location>
        <begin position="55"/>
        <end position="75"/>
    </location>
</feature>
<dbReference type="Pfam" id="PF19040">
    <property type="entry name" value="SGNH"/>
    <property type="match status" value="1"/>
</dbReference>
<dbReference type="STRING" id="1912795.BK816_03105"/>
<dbReference type="AlphaFoldDB" id="A0A1D9MJE3"/>
<dbReference type="InterPro" id="IPR002656">
    <property type="entry name" value="Acyl_transf_3_dom"/>
</dbReference>
<dbReference type="GO" id="GO:0016747">
    <property type="term" value="F:acyltransferase activity, transferring groups other than amino-acyl groups"/>
    <property type="evidence" value="ECO:0007669"/>
    <property type="project" value="InterPro"/>
</dbReference>
<sequence length="667" mass="74821">MIQVLLYHAWHIGSPIGVDAFIMISAYLLTNSIVKRNEKGKRQSILNRWAQLFKRLLPPLVVTVILTVAFSIAFLPPIRWPQIIKEAFASILYFQNWLLAWQSVDYYAVDSSRISPLLHLWSMSMQGQVFILWPLILILLGRFCQRKQLNHRLVAAITMGGIFALSFTWMMINRYPQPANIYFDTRSRLWEFALGSLIAILTPRLKLSPILRVVATWLGLGTLILFSLVSIGRYPGHAALFPMLATASILAGTSEIPSRSGNRTITKYSVKRFLSIRPLVALGDISYALYLIHWPIMAIYLGTTNKEHLSLTEGITILVISVALALLTTNTLDTPLRYWSWANANLRNKVIVVVVSLATGLLGVFGLNQVTERKLSDLNAQSEGLKNHPGAQAIYDGIVAGEISEPPIPTPLQVAEGKKWFSLPDKCAGFGPTYSGIQDQCFMLPFDPSRPTVMLVGSSHTQQFAPAVIQALKNHNKNVILAYKGGCKYEPVKGTEEEYCQVWQKEVHQFILRIKPEAVITKSTATRSGEVEVARDSFYPYAKDLTDHGIKLIGFRDTPRFPYNMYDCSNSWDPQNKDHPVPIGGCFVERSKIYADQIPLGKLAELPNFKSLDLSDLQCPGKICPGIIGNSFVYFDEQHLTIHYAESMGKIAQERLEQIAPDIFPKN</sequence>
<keyword evidence="5" id="KW-1185">Reference proteome</keyword>
<evidence type="ECO:0000259" key="2">
    <source>
        <dbReference type="Pfam" id="PF01757"/>
    </source>
</evidence>
<keyword evidence="1" id="KW-1133">Transmembrane helix</keyword>
<dbReference type="GO" id="GO:0009103">
    <property type="term" value="P:lipopolysaccharide biosynthetic process"/>
    <property type="evidence" value="ECO:0007669"/>
    <property type="project" value="TreeGrafter"/>
</dbReference>
<feature type="transmembrane region" description="Helical" evidence="1">
    <location>
        <begin position="279"/>
        <end position="302"/>
    </location>
</feature>
<feature type="transmembrane region" description="Helical" evidence="1">
    <location>
        <begin position="120"/>
        <end position="141"/>
    </location>
</feature>
<feature type="domain" description="SGNH" evidence="3">
    <location>
        <begin position="439"/>
        <end position="651"/>
    </location>
</feature>
<gene>
    <name evidence="4" type="ORF">BK816_03105</name>
</gene>
<feature type="transmembrane region" description="Helical" evidence="1">
    <location>
        <begin position="210"/>
        <end position="232"/>
    </location>
</feature>
<feature type="transmembrane region" description="Helical" evidence="1">
    <location>
        <begin position="153"/>
        <end position="172"/>
    </location>
</feature>
<dbReference type="InterPro" id="IPR043968">
    <property type="entry name" value="SGNH"/>
</dbReference>
<dbReference type="Proteomes" id="UP000176288">
    <property type="component" value="Chromosome"/>
</dbReference>
<proteinExistence type="predicted"/>
<name>A0A1D9MJE3_9ACTO</name>
<dbReference type="GO" id="GO:0016020">
    <property type="term" value="C:membrane"/>
    <property type="evidence" value="ECO:0007669"/>
    <property type="project" value="TreeGrafter"/>
</dbReference>
<accession>A0A1D9MJE3</accession>
<dbReference type="PANTHER" id="PTHR23028:SF53">
    <property type="entry name" value="ACYL_TRANSF_3 DOMAIN-CONTAINING PROTEIN"/>
    <property type="match status" value="1"/>
</dbReference>
<evidence type="ECO:0000259" key="3">
    <source>
        <dbReference type="Pfam" id="PF19040"/>
    </source>
</evidence>
<keyword evidence="1" id="KW-0472">Membrane</keyword>
<keyword evidence="1" id="KW-0812">Transmembrane</keyword>
<reference evidence="4 5" key="1">
    <citation type="submission" date="2016-10" db="EMBL/GenBank/DDBJ databases">
        <title>Actinomyces aegypiusis sp. nov., isolated from the Aegypius monachus in Qinghai Tibet Plateau China.</title>
        <authorList>
            <person name="Wang Y."/>
        </authorList>
    </citation>
    <scope>NUCLEOTIDE SEQUENCE [LARGE SCALE GENOMIC DNA]</scope>
    <source>
        <strain evidence="4 5">VUL4_3</strain>
    </source>
</reference>